<keyword evidence="2" id="KW-1185">Reference proteome</keyword>
<evidence type="ECO:0000313" key="1">
    <source>
        <dbReference type="EMBL" id="KRZ64431.1"/>
    </source>
</evidence>
<name>A0A0V1LY83_9BILA</name>
<organism evidence="1 2">
    <name type="scientific">Trichinella papuae</name>
    <dbReference type="NCBI Taxonomy" id="268474"/>
    <lineage>
        <taxon>Eukaryota</taxon>
        <taxon>Metazoa</taxon>
        <taxon>Ecdysozoa</taxon>
        <taxon>Nematoda</taxon>
        <taxon>Enoplea</taxon>
        <taxon>Dorylaimia</taxon>
        <taxon>Trichinellida</taxon>
        <taxon>Trichinellidae</taxon>
        <taxon>Trichinella</taxon>
    </lineage>
</organism>
<gene>
    <name evidence="1" type="ORF">T10_4436</name>
</gene>
<dbReference type="EMBL" id="JYDO01001106">
    <property type="protein sequence ID" value="KRZ64431.1"/>
    <property type="molecule type" value="Genomic_DNA"/>
</dbReference>
<reference evidence="1 2" key="1">
    <citation type="submission" date="2015-01" db="EMBL/GenBank/DDBJ databases">
        <title>Evolution of Trichinella species and genotypes.</title>
        <authorList>
            <person name="Korhonen P.K."/>
            <person name="Edoardo P."/>
            <person name="Giuseppe L.R."/>
            <person name="Gasser R.B."/>
        </authorList>
    </citation>
    <scope>NUCLEOTIDE SEQUENCE [LARGE SCALE GENOMIC DNA]</scope>
    <source>
        <strain evidence="1">ISS1980</strain>
    </source>
</reference>
<comment type="caution">
    <text evidence="1">The sequence shown here is derived from an EMBL/GenBank/DDBJ whole genome shotgun (WGS) entry which is preliminary data.</text>
</comment>
<sequence length="44" mass="5100">MSIISLSGQERSCSSKHNLAFRKLIRKRKNWQNGKVVNFTLPLI</sequence>
<protein>
    <submittedName>
        <fullName evidence="1">Uncharacterized protein</fullName>
    </submittedName>
</protein>
<dbReference type="AlphaFoldDB" id="A0A0V1LY83"/>
<dbReference type="Proteomes" id="UP000054843">
    <property type="component" value="Unassembled WGS sequence"/>
</dbReference>
<proteinExistence type="predicted"/>
<accession>A0A0V1LY83</accession>
<evidence type="ECO:0000313" key="2">
    <source>
        <dbReference type="Proteomes" id="UP000054843"/>
    </source>
</evidence>